<keyword evidence="5 7" id="KW-1133">Transmembrane helix</keyword>
<feature type="transmembrane region" description="Helical" evidence="7">
    <location>
        <begin position="420"/>
        <end position="440"/>
    </location>
</feature>
<dbReference type="Proteomes" id="UP000707138">
    <property type="component" value="Unassembled WGS sequence"/>
</dbReference>
<dbReference type="NCBIfam" id="NF037981">
    <property type="entry name" value="NCS2_1"/>
    <property type="match status" value="1"/>
</dbReference>
<evidence type="ECO:0000313" key="8">
    <source>
        <dbReference type="EMBL" id="MBM6912539.1"/>
    </source>
</evidence>
<name>A0ABS2GEF9_9FIRM</name>
<protein>
    <submittedName>
        <fullName evidence="8">Purine/pyrimidine permease</fullName>
    </submittedName>
</protein>
<keyword evidence="9" id="KW-1185">Reference proteome</keyword>
<evidence type="ECO:0000313" key="9">
    <source>
        <dbReference type="Proteomes" id="UP000707138"/>
    </source>
</evidence>
<feature type="transmembrane region" description="Helical" evidence="7">
    <location>
        <begin position="242"/>
        <end position="266"/>
    </location>
</feature>
<dbReference type="Pfam" id="PF00860">
    <property type="entry name" value="Xan_ur_permease"/>
    <property type="match status" value="1"/>
</dbReference>
<reference evidence="8 9" key="1">
    <citation type="journal article" date="2021" name="Sci. Rep.">
        <title>The distribution of antibiotic resistance genes in chicken gut microbiota commensals.</title>
        <authorList>
            <person name="Juricova H."/>
            <person name="Matiasovicova J."/>
            <person name="Kubasova T."/>
            <person name="Cejkova D."/>
            <person name="Rychlik I."/>
        </authorList>
    </citation>
    <scope>NUCLEOTIDE SEQUENCE [LARGE SCALE GENOMIC DNA]</scope>
    <source>
        <strain evidence="8 9">An537</strain>
    </source>
</reference>
<keyword evidence="3" id="KW-0813">Transport</keyword>
<feature type="transmembrane region" description="Helical" evidence="7">
    <location>
        <begin position="88"/>
        <end position="105"/>
    </location>
</feature>
<dbReference type="PANTHER" id="PTHR42810:SF2">
    <property type="entry name" value="PURINE PERMEASE C1399.01C-RELATED"/>
    <property type="match status" value="1"/>
</dbReference>
<dbReference type="PANTHER" id="PTHR42810">
    <property type="entry name" value="PURINE PERMEASE C1399.01C-RELATED"/>
    <property type="match status" value="1"/>
</dbReference>
<comment type="similarity">
    <text evidence="2">Belongs to the nucleobase:cation symporter-2 (NCS2) (TC 2.A.40) family.</text>
</comment>
<evidence type="ECO:0000256" key="3">
    <source>
        <dbReference type="ARBA" id="ARBA00022448"/>
    </source>
</evidence>
<dbReference type="RefSeq" id="WP_205087648.1">
    <property type="nucleotide sequence ID" value="NZ_JACJLA010000005.1"/>
</dbReference>
<sequence length="450" mass="47581">MNEQKQYDGTLLVGPDEKLPFAESIFLGLQHLLAMDIYVVPFIIAGILSLSLGDSAFLIQATFIACGISTLLQARFLMRLPVAQGPSYVPIASIVGIALAAGGGINGLGTAFGAILIGGIITTVLGFSSIIRKGINYFVPPLVGGTIIFVVGLSLMPVGLKENIFTVHGPGTIGENILLAFISGGVLTLCVMLGIRLGRKGNWLRIGSVVLALIAGCIAAASMGRFSLDAVIAAPWFSMPRIAFVSFPVVFDISAIITMMIIYLVLLAETTGTWFAVSSVIEQPLSDKQLDRGIIGEGLGCFIGGLFGGTPVTGYSTNAGLISITGVASRHAFYGCAFWMILFGLSNKLATLIASIPAPVIGGVFVIVCSIIALSGFRIIRHLPLTERNMFIIGIPIIVTLALFLLPQDYVATLPEFLRYILNSTIASAALVAIVLNKVLPQEMNLYNEK</sequence>
<evidence type="ECO:0000256" key="1">
    <source>
        <dbReference type="ARBA" id="ARBA00004141"/>
    </source>
</evidence>
<feature type="transmembrane region" description="Helical" evidence="7">
    <location>
        <begin position="356"/>
        <end position="377"/>
    </location>
</feature>
<feature type="transmembrane region" description="Helical" evidence="7">
    <location>
        <begin position="111"/>
        <end position="131"/>
    </location>
</feature>
<feature type="transmembrane region" description="Helical" evidence="7">
    <location>
        <begin position="177"/>
        <end position="195"/>
    </location>
</feature>
<evidence type="ECO:0000256" key="4">
    <source>
        <dbReference type="ARBA" id="ARBA00022692"/>
    </source>
</evidence>
<evidence type="ECO:0000256" key="6">
    <source>
        <dbReference type="ARBA" id="ARBA00023136"/>
    </source>
</evidence>
<dbReference type="InterPro" id="IPR006043">
    <property type="entry name" value="NCS2"/>
</dbReference>
<dbReference type="EMBL" id="JACJLA010000005">
    <property type="protein sequence ID" value="MBM6912539.1"/>
    <property type="molecule type" value="Genomic_DNA"/>
</dbReference>
<keyword evidence="6 7" id="KW-0472">Membrane</keyword>
<proteinExistence type="inferred from homology"/>
<comment type="subcellular location">
    <subcellularLocation>
        <location evidence="1">Membrane</location>
        <topology evidence="1">Multi-pass membrane protein</topology>
    </subcellularLocation>
</comment>
<feature type="transmembrane region" description="Helical" evidence="7">
    <location>
        <begin position="32"/>
        <end position="51"/>
    </location>
</feature>
<comment type="caution">
    <text evidence="8">The sequence shown here is derived from an EMBL/GenBank/DDBJ whole genome shotgun (WGS) entry which is preliminary data.</text>
</comment>
<accession>A0ABS2GEF9</accession>
<organism evidence="8 9">
    <name type="scientific">Veillonella magna</name>
    <dbReference type="NCBI Taxonomy" id="464322"/>
    <lineage>
        <taxon>Bacteria</taxon>
        <taxon>Bacillati</taxon>
        <taxon>Bacillota</taxon>
        <taxon>Negativicutes</taxon>
        <taxon>Veillonellales</taxon>
        <taxon>Veillonellaceae</taxon>
        <taxon>Veillonella</taxon>
    </lineage>
</organism>
<gene>
    <name evidence="8" type="ORF">H6A01_04255</name>
</gene>
<feature type="transmembrane region" description="Helical" evidence="7">
    <location>
        <begin position="202"/>
        <end position="222"/>
    </location>
</feature>
<evidence type="ECO:0000256" key="2">
    <source>
        <dbReference type="ARBA" id="ARBA00008821"/>
    </source>
</evidence>
<feature type="transmembrane region" description="Helical" evidence="7">
    <location>
        <begin position="138"/>
        <end position="157"/>
    </location>
</feature>
<feature type="transmembrane region" description="Helical" evidence="7">
    <location>
        <begin position="389"/>
        <end position="408"/>
    </location>
</feature>
<evidence type="ECO:0000256" key="5">
    <source>
        <dbReference type="ARBA" id="ARBA00022989"/>
    </source>
</evidence>
<keyword evidence="4 7" id="KW-0812">Transmembrane</keyword>
<evidence type="ECO:0000256" key="7">
    <source>
        <dbReference type="SAM" id="Phobius"/>
    </source>
</evidence>